<protein>
    <submittedName>
        <fullName evidence="2">Uncharacterized protein</fullName>
    </submittedName>
</protein>
<accession>A0A2M9ZQ06</accession>
<evidence type="ECO:0000313" key="3">
    <source>
        <dbReference type="Proteomes" id="UP000231962"/>
    </source>
</evidence>
<dbReference type="OrthoDB" id="332703at2"/>
<dbReference type="EMBL" id="NPDY01000002">
    <property type="protein sequence ID" value="PJZ70927.1"/>
    <property type="molecule type" value="Genomic_DNA"/>
</dbReference>
<evidence type="ECO:0000313" key="4">
    <source>
        <dbReference type="Proteomes" id="UP000231990"/>
    </source>
</evidence>
<keyword evidence="3" id="KW-1185">Reference proteome</keyword>
<sequence length="84" mass="9860">MPGSEFSFHPWLASALRQKFEMPDSILRVREESCVDLSCPINETWVEIFPTSLSESVMTIRFSRKKEFISKIDFRLSVDRQKMS</sequence>
<gene>
    <name evidence="1" type="ORF">CH360_03900</name>
    <name evidence="2" type="ORF">CH373_07040</name>
</gene>
<dbReference type="EMBL" id="NPDZ01000003">
    <property type="protein sequence ID" value="PJZ74051.1"/>
    <property type="molecule type" value="Genomic_DNA"/>
</dbReference>
<organism evidence="2 4">
    <name type="scientific">Leptospira perolatii</name>
    <dbReference type="NCBI Taxonomy" id="2023191"/>
    <lineage>
        <taxon>Bacteria</taxon>
        <taxon>Pseudomonadati</taxon>
        <taxon>Spirochaetota</taxon>
        <taxon>Spirochaetia</taxon>
        <taxon>Leptospirales</taxon>
        <taxon>Leptospiraceae</taxon>
        <taxon>Leptospira</taxon>
    </lineage>
</organism>
<dbReference type="Proteomes" id="UP000231962">
    <property type="component" value="Unassembled WGS sequence"/>
</dbReference>
<evidence type="ECO:0000313" key="1">
    <source>
        <dbReference type="EMBL" id="PJZ70927.1"/>
    </source>
</evidence>
<dbReference type="AlphaFoldDB" id="A0A2M9ZQ06"/>
<proteinExistence type="predicted"/>
<dbReference type="Proteomes" id="UP000231990">
    <property type="component" value="Unassembled WGS sequence"/>
</dbReference>
<evidence type="ECO:0000313" key="2">
    <source>
        <dbReference type="EMBL" id="PJZ74051.1"/>
    </source>
</evidence>
<comment type="caution">
    <text evidence="2">The sequence shown here is derived from an EMBL/GenBank/DDBJ whole genome shotgun (WGS) entry which is preliminary data.</text>
</comment>
<reference evidence="3 4" key="1">
    <citation type="submission" date="2017-07" db="EMBL/GenBank/DDBJ databases">
        <title>Leptospira spp. isolated from tropical soils.</title>
        <authorList>
            <person name="Thibeaux R."/>
            <person name="Iraola G."/>
            <person name="Ferres I."/>
            <person name="Bierque E."/>
            <person name="Girault D."/>
            <person name="Soupe-Gilbert M.-E."/>
            <person name="Picardeau M."/>
            <person name="Goarant C."/>
        </authorList>
    </citation>
    <scope>NUCLEOTIDE SEQUENCE [LARGE SCALE GENOMIC DNA]</scope>
    <source>
        <strain evidence="2 4">FH1-B-B1</strain>
        <strain evidence="1 3">FH1-B-C1</strain>
    </source>
</reference>
<name>A0A2M9ZQ06_9LEPT</name>